<dbReference type="InterPro" id="IPR036770">
    <property type="entry name" value="Ankyrin_rpt-contain_sf"/>
</dbReference>
<evidence type="ECO:0000256" key="4">
    <source>
        <dbReference type="PROSITE-ProRule" id="PRU00508"/>
    </source>
</evidence>
<accession>A0ABR2K9D1</accession>
<keyword evidence="3" id="KW-0862">Zinc</keyword>
<dbReference type="SMART" id="SM00396">
    <property type="entry name" value="ZnF_UBR1"/>
    <property type="match status" value="1"/>
</dbReference>
<dbReference type="InterPro" id="IPR003126">
    <property type="entry name" value="Znf_UBR"/>
</dbReference>
<keyword evidence="1" id="KW-0479">Metal-binding</keyword>
<sequence>MFSDFFNVNDNLITLREFQNKTLKIYNQDSCFVVLRDVADAASFLIRTILDDDPEIEFITVNLEDEFNDFFLISDYLNRKLIRINSDNKIFLKQASEFFQISSLILKIEEFEDHFEKMTKNENITALETYDSIICSITEKNYQCIAENMSFFSFIDENDPDSDYEIFGNIILKFILNNYLSAPLLLKFVKLLNQKKVSNTIVNLAYKIKQASVKKYIFQVLADTGIATNLQFYNFGDETAYKRLYGNSLLEFDNDDVWVDKSLLQFIENANDIRKEIEDYDIKDRMSQKIDKKEDDQITQKKSFITSFLKKSEETKEITMPRFCEICLNLRRKGVNPSAICSAIREDDVDSFQRISANDSLFKFNSKVPFSRFESKSLLIRCSLAEYAAFFGSIKCFKYILLNYDRNSTFSESEKNIVKYAIAGRNIEIIRLCEQNGCSFDSYALKCCIKFRNSEIFEWIIMNKVQLYGMNMGCTINITGRRYVKQPWFECSKCNLTRPYGCCLYCATHCHKNHQLISRGSLTAYCDCSVRNEGERYCQGMAKVICKKENETGNENNNNNDNDNIDANHNDANGNNDNNNLNNDDFDNDDDYDNVEDDVVNSDWEVVNDLIPVHYHGSDMVKHLDLLSLCQVDYLVYACIRHHNYSALHRLIELGANLKEMSPKFFMMATPTNNVRLAKLAIILGKPESGNKCVYDTFPKSMDEADMSRQMKRLGAEAMKKQIINIEKNCTIC</sequence>
<proteinExistence type="predicted"/>
<evidence type="ECO:0000256" key="3">
    <source>
        <dbReference type="ARBA" id="ARBA00022833"/>
    </source>
</evidence>
<organism evidence="7 8">
    <name type="scientific">Tritrichomonas musculus</name>
    <dbReference type="NCBI Taxonomy" id="1915356"/>
    <lineage>
        <taxon>Eukaryota</taxon>
        <taxon>Metamonada</taxon>
        <taxon>Parabasalia</taxon>
        <taxon>Tritrichomonadida</taxon>
        <taxon>Tritrichomonadidae</taxon>
        <taxon>Tritrichomonas</taxon>
    </lineage>
</organism>
<dbReference type="PANTHER" id="PTHR24159:SF5">
    <property type="entry name" value="ANK_REP_REGION DOMAIN-CONTAINING PROTEIN"/>
    <property type="match status" value="1"/>
</dbReference>
<dbReference type="Proteomes" id="UP001470230">
    <property type="component" value="Unassembled WGS sequence"/>
</dbReference>
<dbReference type="CDD" id="cd19671">
    <property type="entry name" value="UBR-box_UBR4_5_6_7"/>
    <property type="match status" value="1"/>
</dbReference>
<feature type="domain" description="UBR-type" evidence="6">
    <location>
        <begin position="472"/>
        <end position="543"/>
    </location>
</feature>
<evidence type="ECO:0000313" key="8">
    <source>
        <dbReference type="Proteomes" id="UP001470230"/>
    </source>
</evidence>
<feature type="region of interest" description="Disordered" evidence="5">
    <location>
        <begin position="552"/>
        <end position="588"/>
    </location>
</feature>
<keyword evidence="8" id="KW-1185">Reference proteome</keyword>
<protein>
    <recommendedName>
        <fullName evidence="6">UBR-type domain-containing protein</fullName>
    </recommendedName>
</protein>
<evidence type="ECO:0000259" key="6">
    <source>
        <dbReference type="PROSITE" id="PS51157"/>
    </source>
</evidence>
<dbReference type="PANTHER" id="PTHR24159">
    <property type="match status" value="1"/>
</dbReference>
<evidence type="ECO:0000313" key="7">
    <source>
        <dbReference type="EMBL" id="KAK8887737.1"/>
    </source>
</evidence>
<reference evidence="7 8" key="1">
    <citation type="submission" date="2024-04" db="EMBL/GenBank/DDBJ databases">
        <title>Tritrichomonas musculus Genome.</title>
        <authorList>
            <person name="Alves-Ferreira E."/>
            <person name="Grigg M."/>
            <person name="Lorenzi H."/>
            <person name="Galac M."/>
        </authorList>
    </citation>
    <scope>NUCLEOTIDE SEQUENCE [LARGE SCALE GENOMIC DNA]</scope>
    <source>
        <strain evidence="7 8">EAF2021</strain>
    </source>
</reference>
<feature type="zinc finger region" description="UBR-type" evidence="4">
    <location>
        <begin position="472"/>
        <end position="543"/>
    </location>
</feature>
<evidence type="ECO:0000256" key="5">
    <source>
        <dbReference type="SAM" id="MobiDB-lite"/>
    </source>
</evidence>
<keyword evidence="2" id="KW-0863">Zinc-finger</keyword>
<feature type="compositionally biased region" description="Low complexity" evidence="5">
    <location>
        <begin position="553"/>
        <end position="583"/>
    </location>
</feature>
<comment type="caution">
    <text evidence="7">The sequence shown here is derived from an EMBL/GenBank/DDBJ whole genome shotgun (WGS) entry which is preliminary data.</text>
</comment>
<dbReference type="SUPFAM" id="SSF48403">
    <property type="entry name" value="Ankyrin repeat"/>
    <property type="match status" value="1"/>
</dbReference>
<evidence type="ECO:0000256" key="1">
    <source>
        <dbReference type="ARBA" id="ARBA00022723"/>
    </source>
</evidence>
<dbReference type="EMBL" id="JAPFFF010000006">
    <property type="protein sequence ID" value="KAK8887737.1"/>
    <property type="molecule type" value="Genomic_DNA"/>
</dbReference>
<dbReference type="PROSITE" id="PS51157">
    <property type="entry name" value="ZF_UBR"/>
    <property type="match status" value="1"/>
</dbReference>
<gene>
    <name evidence="7" type="ORF">M9Y10_038791</name>
</gene>
<evidence type="ECO:0000256" key="2">
    <source>
        <dbReference type="ARBA" id="ARBA00022771"/>
    </source>
</evidence>
<name>A0ABR2K9D1_9EUKA</name>